<feature type="transmembrane region" description="Helical" evidence="1">
    <location>
        <begin position="106"/>
        <end position="125"/>
    </location>
</feature>
<evidence type="ECO:0000313" key="2">
    <source>
        <dbReference type="EMBL" id="SUP75523.1"/>
    </source>
</evidence>
<dbReference type="Proteomes" id="UP000254835">
    <property type="component" value="Unassembled WGS sequence"/>
</dbReference>
<dbReference type="AlphaFoldDB" id="A0A380PQ59"/>
<evidence type="ECO:0000256" key="1">
    <source>
        <dbReference type="SAM" id="Phobius"/>
    </source>
</evidence>
<feature type="transmembrane region" description="Helical" evidence="1">
    <location>
        <begin position="29"/>
        <end position="55"/>
    </location>
</feature>
<gene>
    <name evidence="2" type="primary">ydgK</name>
    <name evidence="2" type="ORF">NCTC11470_00536</name>
</gene>
<keyword evidence="1" id="KW-0812">Transmembrane</keyword>
<keyword evidence="1" id="KW-1133">Transmembrane helix</keyword>
<name>A0A380PQ59_YERFR</name>
<keyword evidence="1" id="KW-0472">Membrane</keyword>
<feature type="transmembrane region" description="Helical" evidence="1">
    <location>
        <begin position="131"/>
        <end position="150"/>
    </location>
</feature>
<proteinExistence type="predicted"/>
<reference evidence="2 3" key="1">
    <citation type="submission" date="2018-06" db="EMBL/GenBank/DDBJ databases">
        <authorList>
            <consortium name="Pathogen Informatics"/>
            <person name="Doyle S."/>
        </authorList>
    </citation>
    <scope>NUCLEOTIDE SEQUENCE [LARGE SCALE GENOMIC DNA]</scope>
    <source>
        <strain evidence="2 3">NCTC11470</strain>
    </source>
</reference>
<accession>A0A380PQ59</accession>
<protein>
    <submittedName>
        <fullName evidence="2">Membrane protein</fullName>
    </submittedName>
</protein>
<dbReference type="InterPro" id="IPR019690">
    <property type="entry name" value="DUF2569"/>
</dbReference>
<sequence>MRVKLTRMQFQVKRFTMSQQQEYQRIGGWLLAPLAYLIVTLLSASLMLALYAMAIFTPESREYLVTNSQAFTLQWYFSVVTTIVMWIYTIWVIWLLCSRSQRFPQLFILWLLLTVLLALKAFAFSPISDAIALRTLGWPLLAAAVFVPYIKRSQRVKATFTEK</sequence>
<organism evidence="2 3">
    <name type="scientific">Yersinia frederiksenii</name>
    <dbReference type="NCBI Taxonomy" id="29484"/>
    <lineage>
        <taxon>Bacteria</taxon>
        <taxon>Pseudomonadati</taxon>
        <taxon>Pseudomonadota</taxon>
        <taxon>Gammaproteobacteria</taxon>
        <taxon>Enterobacterales</taxon>
        <taxon>Yersiniaceae</taxon>
        <taxon>Yersinia</taxon>
    </lineage>
</organism>
<evidence type="ECO:0000313" key="3">
    <source>
        <dbReference type="Proteomes" id="UP000254835"/>
    </source>
</evidence>
<dbReference type="EMBL" id="UHJA01000001">
    <property type="protein sequence ID" value="SUP75523.1"/>
    <property type="molecule type" value="Genomic_DNA"/>
</dbReference>
<dbReference type="Pfam" id="PF10754">
    <property type="entry name" value="DUF2569"/>
    <property type="match status" value="1"/>
</dbReference>
<feature type="transmembrane region" description="Helical" evidence="1">
    <location>
        <begin position="75"/>
        <end position="97"/>
    </location>
</feature>